<keyword evidence="4 7" id="KW-1133">Transmembrane helix</keyword>
<dbReference type="PANTHER" id="PTHR14948:SF25">
    <property type="entry name" value="DUF4190 DOMAIN-CONTAINING PROTEIN"/>
    <property type="match status" value="1"/>
</dbReference>
<dbReference type="AlphaFoldDB" id="A0AAD9R476"/>
<name>A0AAD9R476_ACRCE</name>
<dbReference type="InterPro" id="IPR051423">
    <property type="entry name" value="CD225/Dispanin"/>
</dbReference>
<keyword evidence="5 7" id="KW-0472">Membrane</keyword>
<protein>
    <submittedName>
        <fullName evidence="8">Uncharacterized protein</fullName>
    </submittedName>
</protein>
<evidence type="ECO:0000313" key="8">
    <source>
        <dbReference type="EMBL" id="KAK2572756.1"/>
    </source>
</evidence>
<reference evidence="8" key="1">
    <citation type="journal article" date="2023" name="G3 (Bethesda)">
        <title>Whole genome assembly and annotation of the endangered Caribbean coral Acropora cervicornis.</title>
        <authorList>
            <person name="Selwyn J.D."/>
            <person name="Vollmer S.V."/>
        </authorList>
    </citation>
    <scope>NUCLEOTIDE SEQUENCE</scope>
    <source>
        <strain evidence="8">K2</strain>
    </source>
</reference>
<dbReference type="Pfam" id="PF04505">
    <property type="entry name" value="CD225"/>
    <property type="match status" value="1"/>
</dbReference>
<comment type="similarity">
    <text evidence="2">Belongs to the CD225/Dispanin family.</text>
</comment>
<comment type="caution">
    <text evidence="8">The sequence shown here is derived from an EMBL/GenBank/DDBJ whole genome shotgun (WGS) entry which is preliminary data.</text>
</comment>
<sequence>MMASAKEDDVATVKDNSSSPPKYTSAGGVESPNSSAPPLPPPPYTEQPSYPVHATGQAIPVLLPNGATLPGCQASPSGVDIQQYQTLLNYPEQMFYQGASGRLVVTGPPSNTIMRQAVQLTTAPKDHSMLAWFACLCCFWPVGIIAVIKSNQIRTKVPQVETQLSGAVSAGAVSAALQSAKAKDQQAEQRIKAYVDKRNRASTSYIASGDTLVLKQARQNKLSTLYDPHPFTVLERRGPSLILQRGDGRMFMRNVSYVHKLHKDSRIQEEDNYVMDVDLSQAVNPPRAEEQDVRRSARVRRAPTYLKNYQIN</sequence>
<evidence type="ECO:0000256" key="5">
    <source>
        <dbReference type="ARBA" id="ARBA00023136"/>
    </source>
</evidence>
<gene>
    <name evidence="8" type="ORF">P5673_001737</name>
</gene>
<keyword evidence="9" id="KW-1185">Reference proteome</keyword>
<proteinExistence type="inferred from homology"/>
<keyword evidence="3 7" id="KW-0812">Transmembrane</keyword>
<feature type="transmembrane region" description="Helical" evidence="7">
    <location>
        <begin position="129"/>
        <end position="148"/>
    </location>
</feature>
<evidence type="ECO:0000313" key="9">
    <source>
        <dbReference type="Proteomes" id="UP001249851"/>
    </source>
</evidence>
<evidence type="ECO:0000256" key="3">
    <source>
        <dbReference type="ARBA" id="ARBA00022692"/>
    </source>
</evidence>
<evidence type="ECO:0000256" key="2">
    <source>
        <dbReference type="ARBA" id="ARBA00006843"/>
    </source>
</evidence>
<organism evidence="8 9">
    <name type="scientific">Acropora cervicornis</name>
    <name type="common">Staghorn coral</name>
    <dbReference type="NCBI Taxonomy" id="6130"/>
    <lineage>
        <taxon>Eukaryota</taxon>
        <taxon>Metazoa</taxon>
        <taxon>Cnidaria</taxon>
        <taxon>Anthozoa</taxon>
        <taxon>Hexacorallia</taxon>
        <taxon>Scleractinia</taxon>
        <taxon>Astrocoeniina</taxon>
        <taxon>Acroporidae</taxon>
        <taxon>Acropora</taxon>
    </lineage>
</organism>
<dbReference type="PANTHER" id="PTHR14948">
    <property type="entry name" value="NG5"/>
    <property type="match status" value="1"/>
</dbReference>
<dbReference type="GO" id="GO:0016020">
    <property type="term" value="C:membrane"/>
    <property type="evidence" value="ECO:0007669"/>
    <property type="project" value="UniProtKB-SubCell"/>
</dbReference>
<evidence type="ECO:0000256" key="1">
    <source>
        <dbReference type="ARBA" id="ARBA00004370"/>
    </source>
</evidence>
<reference evidence="8" key="2">
    <citation type="journal article" date="2023" name="Science">
        <title>Genomic signatures of disease resistance in endangered staghorn corals.</title>
        <authorList>
            <person name="Vollmer S.V."/>
            <person name="Selwyn J.D."/>
            <person name="Despard B.A."/>
            <person name="Roesel C.L."/>
        </authorList>
    </citation>
    <scope>NUCLEOTIDE SEQUENCE</scope>
    <source>
        <strain evidence="8">K2</strain>
    </source>
</reference>
<feature type="region of interest" description="Disordered" evidence="6">
    <location>
        <begin position="1"/>
        <end position="51"/>
    </location>
</feature>
<evidence type="ECO:0000256" key="4">
    <source>
        <dbReference type="ARBA" id="ARBA00022989"/>
    </source>
</evidence>
<comment type="subcellular location">
    <subcellularLocation>
        <location evidence="1">Membrane</location>
    </subcellularLocation>
</comment>
<evidence type="ECO:0000256" key="7">
    <source>
        <dbReference type="SAM" id="Phobius"/>
    </source>
</evidence>
<feature type="compositionally biased region" description="Pro residues" evidence="6">
    <location>
        <begin position="35"/>
        <end position="45"/>
    </location>
</feature>
<evidence type="ECO:0000256" key="6">
    <source>
        <dbReference type="SAM" id="MobiDB-lite"/>
    </source>
</evidence>
<feature type="compositionally biased region" description="Basic and acidic residues" evidence="6">
    <location>
        <begin position="1"/>
        <end position="12"/>
    </location>
</feature>
<accession>A0AAD9R476</accession>
<dbReference type="InterPro" id="IPR007593">
    <property type="entry name" value="CD225/Dispanin_fam"/>
</dbReference>
<dbReference type="EMBL" id="JARQWQ010000003">
    <property type="protein sequence ID" value="KAK2572756.1"/>
    <property type="molecule type" value="Genomic_DNA"/>
</dbReference>
<dbReference type="Proteomes" id="UP001249851">
    <property type="component" value="Unassembled WGS sequence"/>
</dbReference>